<organism evidence="1">
    <name type="scientific">Arundo donax</name>
    <name type="common">Giant reed</name>
    <name type="synonym">Donax arundinaceus</name>
    <dbReference type="NCBI Taxonomy" id="35708"/>
    <lineage>
        <taxon>Eukaryota</taxon>
        <taxon>Viridiplantae</taxon>
        <taxon>Streptophyta</taxon>
        <taxon>Embryophyta</taxon>
        <taxon>Tracheophyta</taxon>
        <taxon>Spermatophyta</taxon>
        <taxon>Magnoliopsida</taxon>
        <taxon>Liliopsida</taxon>
        <taxon>Poales</taxon>
        <taxon>Poaceae</taxon>
        <taxon>PACMAD clade</taxon>
        <taxon>Arundinoideae</taxon>
        <taxon>Arundineae</taxon>
        <taxon>Arundo</taxon>
    </lineage>
</organism>
<evidence type="ECO:0000313" key="1">
    <source>
        <dbReference type="EMBL" id="JAD18689.1"/>
    </source>
</evidence>
<reference evidence="1" key="2">
    <citation type="journal article" date="2015" name="Data Brief">
        <title>Shoot transcriptome of the giant reed, Arundo donax.</title>
        <authorList>
            <person name="Barrero R.A."/>
            <person name="Guerrero F.D."/>
            <person name="Moolhuijzen P."/>
            <person name="Goolsby J.A."/>
            <person name="Tidwell J."/>
            <person name="Bellgard S.E."/>
            <person name="Bellgard M.I."/>
        </authorList>
    </citation>
    <scope>NUCLEOTIDE SEQUENCE</scope>
    <source>
        <tissue evidence="1">Shoot tissue taken approximately 20 cm above the soil surface</tissue>
    </source>
</reference>
<accession>A0A0A8XXI5</accession>
<sequence>MSLAPWRIYMQIAGLINGRAALLWQGKAGNYTIHLSIHGSLGLHARGELHCDCDPELLHLTSLNQVLMLVHILHFLQCFPYIIV</sequence>
<reference evidence="1" key="1">
    <citation type="submission" date="2014-09" db="EMBL/GenBank/DDBJ databases">
        <authorList>
            <person name="Magalhaes I.L.F."/>
            <person name="Oliveira U."/>
            <person name="Santos F.R."/>
            <person name="Vidigal T.H.D.A."/>
            <person name="Brescovit A.D."/>
            <person name="Santos A.J."/>
        </authorList>
    </citation>
    <scope>NUCLEOTIDE SEQUENCE</scope>
    <source>
        <tissue evidence="1">Shoot tissue taken approximately 20 cm above the soil surface</tissue>
    </source>
</reference>
<name>A0A0A8XXI5_ARUDO</name>
<proteinExistence type="predicted"/>
<dbReference type="AlphaFoldDB" id="A0A0A8XXI5"/>
<dbReference type="EMBL" id="GBRH01279206">
    <property type="protein sequence ID" value="JAD18689.1"/>
    <property type="molecule type" value="Transcribed_RNA"/>
</dbReference>
<protein>
    <submittedName>
        <fullName evidence="1">Uncharacterized protein</fullName>
    </submittedName>
</protein>